<gene>
    <name evidence="1" type="primary">VPH1_1</name>
    <name evidence="1" type="ORF">DSO57_1002117</name>
</gene>
<dbReference type="Proteomes" id="UP001165960">
    <property type="component" value="Unassembled WGS sequence"/>
</dbReference>
<accession>A0ACC2TWZ8</accession>
<comment type="caution">
    <text evidence="1">The sequence shown here is derived from an EMBL/GenBank/DDBJ whole genome shotgun (WGS) entry which is preliminary data.</text>
</comment>
<name>A0ACC2TWZ8_9FUNG</name>
<organism evidence="1 2">
    <name type="scientific">Entomophthora muscae</name>
    <dbReference type="NCBI Taxonomy" id="34485"/>
    <lineage>
        <taxon>Eukaryota</taxon>
        <taxon>Fungi</taxon>
        <taxon>Fungi incertae sedis</taxon>
        <taxon>Zoopagomycota</taxon>
        <taxon>Entomophthoromycotina</taxon>
        <taxon>Entomophthoromycetes</taxon>
        <taxon>Entomophthorales</taxon>
        <taxon>Entomophthoraceae</taxon>
        <taxon>Entomophthora</taxon>
    </lineage>
</organism>
<keyword evidence="2" id="KW-1185">Reference proteome</keyword>
<dbReference type="EMBL" id="QTSX02002134">
    <property type="protein sequence ID" value="KAJ9078881.1"/>
    <property type="molecule type" value="Genomic_DNA"/>
</dbReference>
<protein>
    <submittedName>
        <fullName evidence="1">H(+)-transporting V0 sector ATPase subunit a</fullName>
    </submittedName>
</protein>
<proteinExistence type="predicted"/>
<reference evidence="1" key="1">
    <citation type="submission" date="2022-04" db="EMBL/GenBank/DDBJ databases">
        <title>Genome of the entomopathogenic fungus Entomophthora muscae.</title>
        <authorList>
            <person name="Elya C."/>
            <person name="Lovett B.R."/>
            <person name="Lee E."/>
            <person name="Macias A.M."/>
            <person name="Hajek A.E."/>
            <person name="De Bivort B.L."/>
            <person name="Kasson M.T."/>
            <person name="De Fine Licht H.H."/>
            <person name="Stajich J.E."/>
        </authorList>
    </citation>
    <scope>NUCLEOTIDE SEQUENCE</scope>
    <source>
        <strain evidence="1">Berkeley</strain>
    </source>
</reference>
<evidence type="ECO:0000313" key="2">
    <source>
        <dbReference type="Proteomes" id="UP001165960"/>
    </source>
</evidence>
<evidence type="ECO:0000313" key="1">
    <source>
        <dbReference type="EMBL" id="KAJ9078881.1"/>
    </source>
</evidence>
<sequence length="359" mass="40617">MATSSSLFRSETMTFIKIYIPYETAHTTVAQLGEAGLVEFVDLNPKTNAFQRAFVGEIRRLDELDRKLRYLNEQLYAGAVPAIPLSQCGFHLEIRSAQDMAEFERNINDCEARLAELMSSYVQLQCRHKEAIELRHVIIETNPFFLKPPTHEISEDAAAPLLDQGDLESQFEMRPAGLNFVTGVISRKRMAAFERILWRSLRGNLVMNFSEIVDPIVDPVTDTPHSKNAFVIFAFGVHMIDKIRKISESLGATLYPVSEHADLRSQSKTHAEIKIHDLNEALFNTAVTIHSELVQIAQTISIWNTVVKKEKAIYHTLNLFNYDANRRCLLAEGWCAANDIGHVQDALFTSGVFKSSLNY</sequence>